<reference evidence="2 3" key="1">
    <citation type="journal article" date="2009" name="PLoS Genet.">
        <title>The genome of Nectria haematococca: contribution of supernumerary chromosomes to gene expansion.</title>
        <authorList>
            <person name="Coleman J.J."/>
            <person name="Rounsley S.D."/>
            <person name="Rodriguez-Carres M."/>
            <person name="Kuo A."/>
            <person name="Wasmann C.C."/>
            <person name="Grimwood J."/>
            <person name="Schmutz J."/>
            <person name="Taga M."/>
            <person name="White G.J."/>
            <person name="Zhou S."/>
            <person name="Schwartz D.C."/>
            <person name="Freitag M."/>
            <person name="Ma L.J."/>
            <person name="Danchin E.G."/>
            <person name="Henrissat B."/>
            <person name="Coutinho P.M."/>
            <person name="Nelson D.R."/>
            <person name="Straney D."/>
            <person name="Napoli C.A."/>
            <person name="Barker B.M."/>
            <person name="Gribskov M."/>
            <person name="Rep M."/>
            <person name="Kroken S."/>
            <person name="Molnar I."/>
            <person name="Rensing C."/>
            <person name="Kennell J.C."/>
            <person name="Zamora J."/>
            <person name="Farman M.L."/>
            <person name="Selker E.U."/>
            <person name="Salamov A."/>
            <person name="Shapiro H."/>
            <person name="Pangilinan J."/>
            <person name="Lindquist E."/>
            <person name="Lamers C."/>
            <person name="Grigoriev I.V."/>
            <person name="Geiser D.M."/>
            <person name="Covert S.F."/>
            <person name="Temporini E."/>
            <person name="Vanetten H.D."/>
        </authorList>
    </citation>
    <scope>NUCLEOTIDE SEQUENCE [LARGE SCALE GENOMIC DNA]</scope>
    <source>
        <strain evidence="3">ATCC MYA-4622 / CBS 123669 / FGSC 9596 / NRRL 45880 / 77-13-4</strain>
    </source>
</reference>
<proteinExistence type="predicted"/>
<dbReference type="GeneID" id="9678656"/>
<dbReference type="RefSeq" id="XP_003046917.1">
    <property type="nucleotide sequence ID" value="XM_003046871.1"/>
</dbReference>
<dbReference type="AlphaFoldDB" id="C7Z3V1"/>
<name>C7Z3V1_FUSV7</name>
<dbReference type="Proteomes" id="UP000005206">
    <property type="component" value="Chromosome 8"/>
</dbReference>
<feature type="compositionally biased region" description="Low complexity" evidence="1">
    <location>
        <begin position="73"/>
        <end position="82"/>
    </location>
</feature>
<keyword evidence="3" id="KW-1185">Reference proteome</keyword>
<dbReference type="VEuPathDB" id="FungiDB:NECHADRAFT_83377"/>
<evidence type="ECO:0000313" key="2">
    <source>
        <dbReference type="EMBL" id="EEU41204.1"/>
    </source>
</evidence>
<protein>
    <submittedName>
        <fullName evidence="2">Uncharacterized protein</fullName>
    </submittedName>
</protein>
<dbReference type="eggNOG" id="ENOG502S91F">
    <property type="taxonomic scope" value="Eukaryota"/>
</dbReference>
<organism evidence="2 3">
    <name type="scientific">Fusarium vanettenii (strain ATCC MYA-4622 / CBS 123669 / FGSC 9596 / NRRL 45880 / 77-13-4)</name>
    <name type="common">Fusarium solani subsp. pisi</name>
    <dbReference type="NCBI Taxonomy" id="660122"/>
    <lineage>
        <taxon>Eukaryota</taxon>
        <taxon>Fungi</taxon>
        <taxon>Dikarya</taxon>
        <taxon>Ascomycota</taxon>
        <taxon>Pezizomycotina</taxon>
        <taxon>Sordariomycetes</taxon>
        <taxon>Hypocreomycetidae</taxon>
        <taxon>Hypocreales</taxon>
        <taxon>Nectriaceae</taxon>
        <taxon>Fusarium</taxon>
        <taxon>Fusarium solani species complex</taxon>
        <taxon>Fusarium vanettenii</taxon>
    </lineage>
</organism>
<gene>
    <name evidence="2" type="ORF">NECHADRAFT_83377</name>
</gene>
<dbReference type="InParanoid" id="C7Z3V1"/>
<dbReference type="EMBL" id="GG698909">
    <property type="protein sequence ID" value="EEU41204.1"/>
    <property type="molecule type" value="Genomic_DNA"/>
</dbReference>
<accession>C7Z3V1</accession>
<feature type="region of interest" description="Disordered" evidence="1">
    <location>
        <begin position="30"/>
        <end position="105"/>
    </location>
</feature>
<dbReference type="HOGENOM" id="CLU_1277924_0_0_1"/>
<evidence type="ECO:0000256" key="1">
    <source>
        <dbReference type="SAM" id="MobiDB-lite"/>
    </source>
</evidence>
<evidence type="ECO:0000313" key="3">
    <source>
        <dbReference type="Proteomes" id="UP000005206"/>
    </source>
</evidence>
<dbReference type="KEGG" id="nhe:NECHADRAFT_83377"/>
<sequence>MHPGRRGLTTAICKLQRSVFNHFRPAMQDTQQEFPPEESTADCAMTQTDTNSGYGGLSNAGLQTHDDHLDPEASSTASSSCSRPQPPSDAGTIQPQPQPQPIRIQPIKKQIDVATARRANDVIEQMSPLLQEYMVKSKRYKYLSRPKRNPPSMSIRPIVLGTTEEDAKTCLVIFCTDSHGAHDQIRDFLRQSFVKEIYQPRDSAEPSFDVHVFGAS</sequence>
<dbReference type="OrthoDB" id="5865767at2759"/>